<reference evidence="2 3" key="1">
    <citation type="submission" date="2016-10" db="EMBL/GenBank/DDBJ databases">
        <authorList>
            <person name="de Groot N.N."/>
        </authorList>
    </citation>
    <scope>NUCLEOTIDE SEQUENCE [LARGE SCALE GENOMIC DNA]</scope>
    <source>
        <strain evidence="2 3">LMG 23650</strain>
    </source>
</reference>
<dbReference type="RefSeq" id="WP_143098046.1">
    <property type="nucleotide sequence ID" value="NZ_CP041745.1"/>
</dbReference>
<gene>
    <name evidence="2" type="ORF">SAMN05192543_102808</name>
</gene>
<sequence length="64" mass="6957">MKSFLTPCVLAAVLKVSSAPVYSAFLASISTHSTLTVSGYREANAVSDDRLHAYSSHMEDRPRI</sequence>
<dbReference type="AlphaFoldDB" id="A0A1I3H1S2"/>
<evidence type="ECO:0000256" key="1">
    <source>
        <dbReference type="SAM" id="SignalP"/>
    </source>
</evidence>
<organism evidence="2 3">
    <name type="scientific">Paraburkholderia megapolitana</name>
    <dbReference type="NCBI Taxonomy" id="420953"/>
    <lineage>
        <taxon>Bacteria</taxon>
        <taxon>Pseudomonadati</taxon>
        <taxon>Pseudomonadota</taxon>
        <taxon>Betaproteobacteria</taxon>
        <taxon>Burkholderiales</taxon>
        <taxon>Burkholderiaceae</taxon>
        <taxon>Paraburkholderia</taxon>
    </lineage>
</organism>
<feature type="chain" id="PRO_5011761937" evidence="1">
    <location>
        <begin position="24"/>
        <end position="64"/>
    </location>
</feature>
<accession>A0A1I3H1S2</accession>
<evidence type="ECO:0000313" key="3">
    <source>
        <dbReference type="Proteomes" id="UP000199548"/>
    </source>
</evidence>
<protein>
    <submittedName>
        <fullName evidence="2">Uncharacterized protein</fullName>
    </submittedName>
</protein>
<keyword evidence="1" id="KW-0732">Signal</keyword>
<dbReference type="EMBL" id="FOQU01000002">
    <property type="protein sequence ID" value="SFI29788.1"/>
    <property type="molecule type" value="Genomic_DNA"/>
</dbReference>
<name>A0A1I3H1S2_9BURK</name>
<evidence type="ECO:0000313" key="2">
    <source>
        <dbReference type="EMBL" id="SFI29788.1"/>
    </source>
</evidence>
<dbReference type="Proteomes" id="UP000199548">
    <property type="component" value="Unassembled WGS sequence"/>
</dbReference>
<proteinExistence type="predicted"/>
<feature type="signal peptide" evidence="1">
    <location>
        <begin position="1"/>
        <end position="23"/>
    </location>
</feature>
<keyword evidence="3" id="KW-1185">Reference proteome</keyword>